<dbReference type="RefSeq" id="WP_395247003.1">
    <property type="nucleotide sequence ID" value="NZ_JBINXA010000001.1"/>
</dbReference>
<evidence type="ECO:0000313" key="2">
    <source>
        <dbReference type="EMBL" id="MFH6566279.1"/>
    </source>
</evidence>
<feature type="transmembrane region" description="Helical" evidence="1">
    <location>
        <begin position="52"/>
        <end position="73"/>
    </location>
</feature>
<keyword evidence="1" id="KW-0472">Membrane</keyword>
<dbReference type="EMBL" id="JBINXB010000010">
    <property type="protein sequence ID" value="MFH6566279.1"/>
    <property type="molecule type" value="Genomic_DNA"/>
</dbReference>
<feature type="transmembrane region" description="Helical" evidence="1">
    <location>
        <begin position="12"/>
        <end position="32"/>
    </location>
</feature>
<comment type="caution">
    <text evidence="2">The sequence shown here is derived from an EMBL/GenBank/DDBJ whole genome shotgun (WGS) entry which is preliminary data.</text>
</comment>
<protein>
    <recommendedName>
        <fullName evidence="4">Phage abortive infection protein</fullName>
    </recommendedName>
</protein>
<reference evidence="2 3" key="1">
    <citation type="submission" date="2024-10" db="EMBL/GenBank/DDBJ databases">
        <title>Aeromonas and Pseudomonas from the Cagarras Archipelago, Rio de Janeiro, Brazil.</title>
        <authorList>
            <person name="Canellas A.L.B."/>
            <person name="Laport M.S."/>
        </authorList>
    </citation>
    <scope>NUCLEOTIDE SEQUENCE [LARGE SCALE GENOMIC DNA]</scope>
    <source>
        <strain evidence="2 3">CPF-4</strain>
    </source>
</reference>
<name>A0ABW7LYU7_9PSED</name>
<gene>
    <name evidence="2" type="ORF">ACHMWK_09930</name>
</gene>
<organism evidence="2 3">
    <name type="scientific">Pseudomonas kulmbachensis</name>
    <dbReference type="NCBI Taxonomy" id="3043408"/>
    <lineage>
        <taxon>Bacteria</taxon>
        <taxon>Pseudomonadati</taxon>
        <taxon>Pseudomonadota</taxon>
        <taxon>Gammaproteobacteria</taxon>
        <taxon>Pseudomonadales</taxon>
        <taxon>Pseudomonadaceae</taxon>
        <taxon>Pseudomonas</taxon>
    </lineage>
</organism>
<sequence length="375" mass="42464">MAEREGRWWIWGAWLTIGVGVVGFGIVLFTLYGINLGLISHDHAAWSSFGSLLSGFFMVASTGATVATLLFLAHQNKQIQKTNIEQQRVTNAQLAAMNFEQYVNHRRFFMERLNELQSMFGNTFVFENRDALYNKVFPKNTPTNLEFKAEVVTDPGSQNYLGALNLHLSVLRNYAKSPGGKDDGRWLVGKLINLSEALDLRMVNEVAEGDLEFKGQRTPVNIYGADEFVMVATAIYDSFMFYTGNDKAERLIFPMGRSANDSLMEYFLGREEYPEIVKVLKPLPGLEMLERIYFDLCGIETEHFGYLEPLYAQLMEIFSSPTGVQKLRNNVYFADLLETGRRCTAKALARSEKGADDYNKLKVISEDLDILIALK</sequence>
<proteinExistence type="predicted"/>
<evidence type="ECO:0000313" key="3">
    <source>
        <dbReference type="Proteomes" id="UP001609821"/>
    </source>
</evidence>
<accession>A0ABW7LYU7</accession>
<keyword evidence="1" id="KW-0812">Transmembrane</keyword>
<evidence type="ECO:0008006" key="4">
    <source>
        <dbReference type="Google" id="ProtNLM"/>
    </source>
</evidence>
<evidence type="ECO:0000256" key="1">
    <source>
        <dbReference type="SAM" id="Phobius"/>
    </source>
</evidence>
<keyword evidence="1" id="KW-1133">Transmembrane helix</keyword>
<dbReference type="Proteomes" id="UP001609821">
    <property type="component" value="Unassembled WGS sequence"/>
</dbReference>
<keyword evidence="3" id="KW-1185">Reference proteome</keyword>